<protein>
    <recommendedName>
        <fullName evidence="10">Phosphatidylglycerol--prolipoprotein diacylglyceryl transferase</fullName>
    </recommendedName>
</protein>
<dbReference type="PANTHER" id="PTHR30589">
    <property type="entry name" value="PROLIPOPROTEIN DIACYLGLYCERYL TRANSFERASE"/>
    <property type="match status" value="1"/>
</dbReference>
<keyword evidence="6 7" id="KW-0472">Membrane</keyword>
<dbReference type="Proteomes" id="UP000177614">
    <property type="component" value="Unassembled WGS sequence"/>
</dbReference>
<evidence type="ECO:0000256" key="4">
    <source>
        <dbReference type="ARBA" id="ARBA00022692"/>
    </source>
</evidence>
<dbReference type="InterPro" id="IPR001640">
    <property type="entry name" value="Lgt"/>
</dbReference>
<keyword evidence="2" id="KW-1003">Cell membrane</keyword>
<evidence type="ECO:0000256" key="5">
    <source>
        <dbReference type="ARBA" id="ARBA00022989"/>
    </source>
</evidence>
<feature type="transmembrane region" description="Helical" evidence="7">
    <location>
        <begin position="20"/>
        <end position="39"/>
    </location>
</feature>
<sequence>MNPFRIHFSLFDQAFTIGPYTIFFFLALATVVIGGIIFAARRGFDRKKVTIIMLVMLVSSVVGARLLNALVNFPAYWENPAKLFAFDASGFSLYGGIAMAIISGLISCHFLRLNIFKLGDTLIPFLGIGIGIMRIGCFMNGCCFGKETDLPWGVHFPFLSPAHLYQLSNGGSFLEVDGVHPTQLYELVAAFSLSAIAFTLLKKKTPEGMTMLIFLMGFSLFRLINSYLRVNPGTFSVSPYFYPAIYLLIIAVCSILFIRSKQKTAAQAI</sequence>
<evidence type="ECO:0000256" key="6">
    <source>
        <dbReference type="ARBA" id="ARBA00023136"/>
    </source>
</evidence>
<accession>A0A1F4XKT3</accession>
<dbReference type="GO" id="GO:0008961">
    <property type="term" value="F:phosphatidylglycerol-prolipoprotein diacylglyceryl transferase activity"/>
    <property type="evidence" value="ECO:0007669"/>
    <property type="project" value="InterPro"/>
</dbReference>
<keyword evidence="4 7" id="KW-0812">Transmembrane</keyword>
<dbReference type="GO" id="GO:0042158">
    <property type="term" value="P:lipoprotein biosynthetic process"/>
    <property type="evidence" value="ECO:0007669"/>
    <property type="project" value="InterPro"/>
</dbReference>
<evidence type="ECO:0000256" key="1">
    <source>
        <dbReference type="ARBA" id="ARBA00007150"/>
    </source>
</evidence>
<proteinExistence type="inferred from homology"/>
<feature type="transmembrane region" description="Helical" evidence="7">
    <location>
        <begin position="208"/>
        <end position="228"/>
    </location>
</feature>
<comment type="similarity">
    <text evidence="1">Belongs to the Lgt family.</text>
</comment>
<dbReference type="AlphaFoldDB" id="A0A1F4XKT3"/>
<evidence type="ECO:0000313" key="9">
    <source>
        <dbReference type="Proteomes" id="UP000177614"/>
    </source>
</evidence>
<feature type="transmembrane region" description="Helical" evidence="7">
    <location>
        <begin position="184"/>
        <end position="201"/>
    </location>
</feature>
<feature type="transmembrane region" description="Helical" evidence="7">
    <location>
        <begin position="51"/>
        <end position="71"/>
    </location>
</feature>
<name>A0A1F4XKT3_9BACT</name>
<feature type="transmembrane region" description="Helical" evidence="7">
    <location>
        <begin position="91"/>
        <end position="111"/>
    </location>
</feature>
<evidence type="ECO:0000256" key="2">
    <source>
        <dbReference type="ARBA" id="ARBA00022475"/>
    </source>
</evidence>
<evidence type="ECO:0000313" key="8">
    <source>
        <dbReference type="EMBL" id="OGC82204.1"/>
    </source>
</evidence>
<feature type="transmembrane region" description="Helical" evidence="7">
    <location>
        <begin position="240"/>
        <end position="258"/>
    </location>
</feature>
<evidence type="ECO:0000256" key="7">
    <source>
        <dbReference type="SAM" id="Phobius"/>
    </source>
</evidence>
<keyword evidence="5 7" id="KW-1133">Transmembrane helix</keyword>
<dbReference type="EMBL" id="MEWR01000009">
    <property type="protein sequence ID" value="OGC82204.1"/>
    <property type="molecule type" value="Genomic_DNA"/>
</dbReference>
<organism evidence="8 9">
    <name type="scientific">Candidatus Abawacabacteria bacterium RBG_16_42_10</name>
    <dbReference type="NCBI Taxonomy" id="1817814"/>
    <lineage>
        <taxon>Bacteria</taxon>
        <taxon>Candidatus Abawacaibacteriota</taxon>
    </lineage>
</organism>
<keyword evidence="3" id="KW-0808">Transferase</keyword>
<comment type="caution">
    <text evidence="8">The sequence shown here is derived from an EMBL/GenBank/DDBJ whole genome shotgun (WGS) entry which is preliminary data.</text>
</comment>
<gene>
    <name evidence="8" type="ORF">A2V81_00485</name>
</gene>
<dbReference type="Pfam" id="PF01790">
    <property type="entry name" value="LGT"/>
    <property type="match status" value="1"/>
</dbReference>
<reference evidence="8 9" key="1">
    <citation type="journal article" date="2016" name="Nat. Commun.">
        <title>Thousands of microbial genomes shed light on interconnected biogeochemical processes in an aquifer system.</title>
        <authorList>
            <person name="Anantharaman K."/>
            <person name="Brown C.T."/>
            <person name="Hug L.A."/>
            <person name="Sharon I."/>
            <person name="Castelle C.J."/>
            <person name="Probst A.J."/>
            <person name="Thomas B.C."/>
            <person name="Singh A."/>
            <person name="Wilkins M.J."/>
            <person name="Karaoz U."/>
            <person name="Brodie E.L."/>
            <person name="Williams K.H."/>
            <person name="Hubbard S.S."/>
            <person name="Banfield J.F."/>
        </authorList>
    </citation>
    <scope>NUCLEOTIDE SEQUENCE [LARGE SCALE GENOMIC DNA]</scope>
</reference>
<evidence type="ECO:0008006" key="10">
    <source>
        <dbReference type="Google" id="ProtNLM"/>
    </source>
</evidence>
<evidence type="ECO:0000256" key="3">
    <source>
        <dbReference type="ARBA" id="ARBA00022679"/>
    </source>
</evidence>
<dbReference type="STRING" id="1817814.A2V81_00485"/>
<feature type="transmembrane region" description="Helical" evidence="7">
    <location>
        <begin position="123"/>
        <end position="141"/>
    </location>
</feature>
<dbReference type="GO" id="GO:0005886">
    <property type="term" value="C:plasma membrane"/>
    <property type="evidence" value="ECO:0007669"/>
    <property type="project" value="InterPro"/>
</dbReference>
<dbReference type="PANTHER" id="PTHR30589:SF0">
    <property type="entry name" value="PHOSPHATIDYLGLYCEROL--PROLIPOPROTEIN DIACYLGLYCERYL TRANSFERASE"/>
    <property type="match status" value="1"/>
</dbReference>